<feature type="compositionally biased region" description="Basic and acidic residues" evidence="1">
    <location>
        <begin position="506"/>
        <end position="530"/>
    </location>
</feature>
<evidence type="ECO:0000313" key="2">
    <source>
        <dbReference type="Proteomes" id="UP001190640"/>
    </source>
</evidence>
<feature type="region of interest" description="Disordered" evidence="1">
    <location>
        <begin position="315"/>
        <end position="338"/>
    </location>
</feature>
<dbReference type="CTD" id="90288"/>
<dbReference type="InterPro" id="IPR042847">
    <property type="entry name" value="EFC12"/>
</dbReference>
<reference evidence="3" key="1">
    <citation type="submission" date="2025-08" db="UniProtKB">
        <authorList>
            <consortium name="RefSeq"/>
        </authorList>
    </citation>
    <scope>IDENTIFICATION</scope>
    <source>
        <tissue evidence="3">Blood</tissue>
    </source>
</reference>
<dbReference type="KEGG" id="emc:129327647"/>
<feature type="compositionally biased region" description="Basic and acidic residues" evidence="1">
    <location>
        <begin position="315"/>
        <end position="326"/>
    </location>
</feature>
<organism evidence="2 3">
    <name type="scientific">Eublepharis macularius</name>
    <name type="common">Leopard gecko</name>
    <name type="synonym">Cyrtodactylus macularius</name>
    <dbReference type="NCBI Taxonomy" id="481883"/>
    <lineage>
        <taxon>Eukaryota</taxon>
        <taxon>Metazoa</taxon>
        <taxon>Chordata</taxon>
        <taxon>Craniata</taxon>
        <taxon>Vertebrata</taxon>
        <taxon>Euteleostomi</taxon>
        <taxon>Lepidosauria</taxon>
        <taxon>Squamata</taxon>
        <taxon>Bifurcata</taxon>
        <taxon>Gekkota</taxon>
        <taxon>Eublepharidae</taxon>
        <taxon>Eublepharinae</taxon>
        <taxon>Eublepharis</taxon>
    </lineage>
</organism>
<dbReference type="PANTHER" id="PTHR47225">
    <property type="entry name" value="EF-HAND CALCIUM-BINDING DOMAIN-CONTAINING PROTEIN 12"/>
    <property type="match status" value="1"/>
</dbReference>
<protein>
    <submittedName>
        <fullName evidence="3">EF-hand calcium-binding domain-containing protein 12</fullName>
    </submittedName>
</protein>
<keyword evidence="2" id="KW-1185">Reference proteome</keyword>
<proteinExistence type="predicted"/>
<dbReference type="AlphaFoldDB" id="A0AA97J682"/>
<dbReference type="Proteomes" id="UP001190640">
    <property type="component" value="Chromosome 4"/>
</dbReference>
<evidence type="ECO:0000313" key="3">
    <source>
        <dbReference type="RefSeq" id="XP_054832375.1"/>
    </source>
</evidence>
<feature type="region of interest" description="Disordered" evidence="1">
    <location>
        <begin position="32"/>
        <end position="51"/>
    </location>
</feature>
<gene>
    <name evidence="3" type="primary">EFCAB12</name>
</gene>
<dbReference type="PANTHER" id="PTHR47225:SF1">
    <property type="entry name" value="EF-HAND CALCIUM-BINDING DOMAIN-CONTAINING PROTEIN 12"/>
    <property type="match status" value="1"/>
</dbReference>
<dbReference type="RefSeq" id="XP_054832375.1">
    <property type="nucleotide sequence ID" value="XM_054976400.1"/>
</dbReference>
<feature type="region of interest" description="Disordered" evidence="1">
    <location>
        <begin position="499"/>
        <end position="530"/>
    </location>
</feature>
<feature type="region of interest" description="Disordered" evidence="1">
    <location>
        <begin position="94"/>
        <end position="122"/>
    </location>
</feature>
<evidence type="ECO:0000256" key="1">
    <source>
        <dbReference type="SAM" id="MobiDB-lite"/>
    </source>
</evidence>
<dbReference type="GeneID" id="129327647"/>
<sequence>MSWISERKTKWNSLSCTSPLTSSLASALTRCDSNTMSDKESPRGSPEPNLDGFIQHCFKRYKLKERYPSFYLKLKPSRFGPPAPRRRILIAPPMQGTSLPSAKPQAPEPLSQKQETFTSEEHLKEVPKAPTEEDEVRKLDAWIEERKKLQYQLSKCADVESWLMGKESISEQEASVLRKIKESREVKKVQMKALSAPVSNTEKLLPRRKAKTFIPLINAPYPESLITLQNLLHKQKLKLVDIFAKEDRAKTMKFKRADFIRVIEGTMVPISKNDLEDVVIYLTSSKKGNYITHDDLAECQKIWMDYLRDQWKHAKEAKPGGRENTKELPPADQKVGPMVPKSAASYRYKFKILPPEEPKLDYLEVPSINTEPDRMHLTYNKMEEVGKRYREMRRRRKRKISLLEWAENCRVVKSGDPVVDNHCMPSTIEGDMGELVDKHRMASHLVWFQCVRLCQQYGIPLTERLLQRALLFPGDKLLNYGGKVHKIRQPGGHYEIYAQQESKSGLQEKPKSPPRKKEREKEVKPKKRQPEEKPLWGRWRSYAEFRDLVSGHSKRLRLAARSLWDESSFDSQSQMKFEKRFIEREMRRMFGFLNPRTDANSFWPGHLLDKLRLYLPEMERDEGEALFNHISRTRPVYSGIFHPYHNWPINELNYVTYGDPDSRKDYYYI</sequence>
<name>A0AA97J682_EUBMA</name>
<accession>A0AA97J682</accession>